<dbReference type="Gene3D" id="3.40.50.300">
    <property type="entry name" value="P-loop containing nucleotide triphosphate hydrolases"/>
    <property type="match status" value="1"/>
</dbReference>
<feature type="transmembrane region" description="Helical" evidence="9">
    <location>
        <begin position="51"/>
        <end position="67"/>
    </location>
</feature>
<dbReference type="PANTHER" id="PTHR43394:SF1">
    <property type="entry name" value="ATP-BINDING CASSETTE SUB-FAMILY B MEMBER 10, MITOCHONDRIAL"/>
    <property type="match status" value="1"/>
</dbReference>
<evidence type="ECO:0000313" key="12">
    <source>
        <dbReference type="EMBL" id="MBC2596038.1"/>
    </source>
</evidence>
<keyword evidence="6 12" id="KW-0067">ATP-binding</keyword>
<dbReference type="FunFam" id="3.40.50.300:FF:000221">
    <property type="entry name" value="Multidrug ABC transporter ATP-binding protein"/>
    <property type="match status" value="1"/>
</dbReference>
<keyword evidence="3" id="KW-1003">Cell membrane</keyword>
<sequence>MKTIWRVAQYLFRYRLLYWLTILFAVLSIAFTLAIPRALEWLINSLSDSDLTSLWLGIGVILGCYFGRELFNFFRIRVNNILEQKVLVDMRREIHAKLLRLPVSFYDQRKSGEIASRVVDDVNNVERALLDGTEQGTTVVVQIVGITVMMFLMQPFLAFWVILPLPVVLWWAFRYAKTSRKHWSAVRKSAAALNALLVEDIQGNRMIQTFALQERESRRFDAMAQDLRKKSLKTMFLWSFYMPGSQFVASLGTVAVFAAGGYLIITEQAFTIGEFFAFFLLAQMLYMPLWRLTMLNQMLASGKASGDRVFEIIDAEVEVDEPPAPKPFPAGNIEVKFDRVDFRYPGRPAVLEDFNLTLEAGKVTALVGHTGAGKSTVANLAMRAYDATAGAVLVNGIDIRELSLHEVHGQIGHVAQEPFLFEGSVRENLLLAREDATEEQLVAALEGASAWDFVDRLPEKMDTNIGEKGVRLSQGEKQRLTIARVLLKNPPLVILDEATASVDTITERQIQSALDNLMADRTVLIIAHRLSTVRKADKIVVLEKGRIIEMGTHDELLLEQGRYANLWLHQVDVIQEDFENSVN</sequence>
<keyword evidence="13" id="KW-1185">Reference proteome</keyword>
<dbReference type="Pfam" id="PF00005">
    <property type="entry name" value="ABC_tran"/>
    <property type="match status" value="1"/>
</dbReference>
<dbReference type="AlphaFoldDB" id="A0A842HJ88"/>
<evidence type="ECO:0000256" key="6">
    <source>
        <dbReference type="ARBA" id="ARBA00022840"/>
    </source>
</evidence>
<evidence type="ECO:0000256" key="3">
    <source>
        <dbReference type="ARBA" id="ARBA00022475"/>
    </source>
</evidence>
<feature type="transmembrane region" description="Helical" evidence="9">
    <location>
        <begin position="159"/>
        <end position="176"/>
    </location>
</feature>
<dbReference type="GO" id="GO:0005524">
    <property type="term" value="F:ATP binding"/>
    <property type="evidence" value="ECO:0007669"/>
    <property type="project" value="UniProtKB-KW"/>
</dbReference>
<comment type="caution">
    <text evidence="12">The sequence shown here is derived from an EMBL/GenBank/DDBJ whole genome shotgun (WGS) entry which is preliminary data.</text>
</comment>
<proteinExistence type="predicted"/>
<evidence type="ECO:0000259" key="10">
    <source>
        <dbReference type="PROSITE" id="PS50893"/>
    </source>
</evidence>
<evidence type="ECO:0000256" key="1">
    <source>
        <dbReference type="ARBA" id="ARBA00004651"/>
    </source>
</evidence>
<evidence type="ECO:0000313" key="13">
    <source>
        <dbReference type="Proteomes" id="UP000546464"/>
    </source>
</evidence>
<organism evidence="12 13">
    <name type="scientific">Ruficoccus amylovorans</name>
    <dbReference type="NCBI Taxonomy" id="1804625"/>
    <lineage>
        <taxon>Bacteria</taxon>
        <taxon>Pseudomonadati</taxon>
        <taxon>Verrucomicrobiota</taxon>
        <taxon>Opitutia</taxon>
        <taxon>Puniceicoccales</taxon>
        <taxon>Cerasicoccaceae</taxon>
        <taxon>Ruficoccus</taxon>
    </lineage>
</organism>
<feature type="transmembrane region" description="Helical" evidence="9">
    <location>
        <begin position="238"/>
        <end position="264"/>
    </location>
</feature>
<keyword evidence="8 9" id="KW-0472">Membrane</keyword>
<keyword evidence="2" id="KW-0813">Transport</keyword>
<dbReference type="InterPro" id="IPR039421">
    <property type="entry name" value="Type_1_exporter"/>
</dbReference>
<feature type="transmembrane region" description="Helical" evidence="9">
    <location>
        <begin position="270"/>
        <end position="289"/>
    </location>
</feature>
<dbReference type="CDD" id="cd18778">
    <property type="entry name" value="ABC_6TM_exporter_like"/>
    <property type="match status" value="1"/>
</dbReference>
<dbReference type="GO" id="GO:0005886">
    <property type="term" value="C:plasma membrane"/>
    <property type="evidence" value="ECO:0007669"/>
    <property type="project" value="UniProtKB-SubCell"/>
</dbReference>
<name>A0A842HJ88_9BACT</name>
<dbReference type="SUPFAM" id="SSF52540">
    <property type="entry name" value="P-loop containing nucleoside triphosphate hydrolases"/>
    <property type="match status" value="1"/>
</dbReference>
<evidence type="ECO:0000256" key="5">
    <source>
        <dbReference type="ARBA" id="ARBA00022741"/>
    </source>
</evidence>
<keyword evidence="7 9" id="KW-1133">Transmembrane helix</keyword>
<dbReference type="InterPro" id="IPR036640">
    <property type="entry name" value="ABC1_TM_sf"/>
</dbReference>
<dbReference type="GO" id="GO:0015421">
    <property type="term" value="F:ABC-type oligopeptide transporter activity"/>
    <property type="evidence" value="ECO:0007669"/>
    <property type="project" value="TreeGrafter"/>
</dbReference>
<dbReference type="SUPFAM" id="SSF90123">
    <property type="entry name" value="ABC transporter transmembrane region"/>
    <property type="match status" value="1"/>
</dbReference>
<dbReference type="InterPro" id="IPR017871">
    <property type="entry name" value="ABC_transporter-like_CS"/>
</dbReference>
<gene>
    <name evidence="12" type="ORF">H5P28_17360</name>
</gene>
<dbReference type="PANTHER" id="PTHR43394">
    <property type="entry name" value="ATP-DEPENDENT PERMEASE MDL1, MITOCHONDRIAL"/>
    <property type="match status" value="1"/>
</dbReference>
<keyword evidence="5" id="KW-0547">Nucleotide-binding</keyword>
<dbReference type="PROSITE" id="PS50929">
    <property type="entry name" value="ABC_TM1F"/>
    <property type="match status" value="1"/>
</dbReference>
<keyword evidence="4 9" id="KW-0812">Transmembrane</keyword>
<accession>A0A842HJ88</accession>
<dbReference type="InterPro" id="IPR003593">
    <property type="entry name" value="AAA+_ATPase"/>
</dbReference>
<reference evidence="12 13" key="1">
    <citation type="submission" date="2020-07" db="EMBL/GenBank/DDBJ databases">
        <authorList>
            <person name="Feng X."/>
        </authorList>
    </citation>
    <scope>NUCLEOTIDE SEQUENCE [LARGE SCALE GENOMIC DNA]</scope>
    <source>
        <strain evidence="12 13">JCM31066</strain>
    </source>
</reference>
<dbReference type="Proteomes" id="UP000546464">
    <property type="component" value="Unassembled WGS sequence"/>
</dbReference>
<dbReference type="InterPro" id="IPR011527">
    <property type="entry name" value="ABC1_TM_dom"/>
</dbReference>
<evidence type="ECO:0000256" key="4">
    <source>
        <dbReference type="ARBA" id="ARBA00022692"/>
    </source>
</evidence>
<dbReference type="PROSITE" id="PS50893">
    <property type="entry name" value="ABC_TRANSPORTER_2"/>
    <property type="match status" value="1"/>
</dbReference>
<dbReference type="InterPro" id="IPR027417">
    <property type="entry name" value="P-loop_NTPase"/>
</dbReference>
<dbReference type="InterPro" id="IPR003439">
    <property type="entry name" value="ABC_transporter-like_ATP-bd"/>
</dbReference>
<dbReference type="RefSeq" id="WP_185676955.1">
    <property type="nucleotide sequence ID" value="NZ_JACHVB010000060.1"/>
</dbReference>
<protein>
    <submittedName>
        <fullName evidence="12">ABC transporter ATP-binding protein</fullName>
    </submittedName>
</protein>
<dbReference type="Pfam" id="PF00664">
    <property type="entry name" value="ABC_membrane"/>
    <property type="match status" value="1"/>
</dbReference>
<evidence type="ECO:0000256" key="7">
    <source>
        <dbReference type="ARBA" id="ARBA00022989"/>
    </source>
</evidence>
<comment type="subcellular location">
    <subcellularLocation>
        <location evidence="1">Cell membrane</location>
        <topology evidence="1">Multi-pass membrane protein</topology>
    </subcellularLocation>
</comment>
<dbReference type="Gene3D" id="1.20.1560.10">
    <property type="entry name" value="ABC transporter type 1, transmembrane domain"/>
    <property type="match status" value="1"/>
</dbReference>
<dbReference type="SMART" id="SM00382">
    <property type="entry name" value="AAA"/>
    <property type="match status" value="1"/>
</dbReference>
<evidence type="ECO:0000256" key="8">
    <source>
        <dbReference type="ARBA" id="ARBA00023136"/>
    </source>
</evidence>
<feature type="domain" description="ABC transmembrane type-1" evidence="11">
    <location>
        <begin position="19"/>
        <end position="301"/>
    </location>
</feature>
<feature type="transmembrane region" description="Helical" evidence="9">
    <location>
        <begin position="16"/>
        <end position="39"/>
    </location>
</feature>
<evidence type="ECO:0000256" key="9">
    <source>
        <dbReference type="SAM" id="Phobius"/>
    </source>
</evidence>
<dbReference type="GO" id="GO:0016887">
    <property type="term" value="F:ATP hydrolysis activity"/>
    <property type="evidence" value="ECO:0007669"/>
    <property type="project" value="InterPro"/>
</dbReference>
<evidence type="ECO:0000256" key="2">
    <source>
        <dbReference type="ARBA" id="ARBA00022448"/>
    </source>
</evidence>
<dbReference type="EMBL" id="JACHVB010000060">
    <property type="protein sequence ID" value="MBC2596038.1"/>
    <property type="molecule type" value="Genomic_DNA"/>
</dbReference>
<evidence type="ECO:0000259" key="11">
    <source>
        <dbReference type="PROSITE" id="PS50929"/>
    </source>
</evidence>
<dbReference type="PROSITE" id="PS00211">
    <property type="entry name" value="ABC_TRANSPORTER_1"/>
    <property type="match status" value="1"/>
</dbReference>
<feature type="domain" description="ABC transporter" evidence="10">
    <location>
        <begin position="335"/>
        <end position="569"/>
    </location>
</feature>